<evidence type="ECO:0000256" key="10">
    <source>
        <dbReference type="ARBA" id="ARBA00048721"/>
    </source>
</evidence>
<dbReference type="OrthoDB" id="5295945at2"/>
<evidence type="ECO:0000256" key="9">
    <source>
        <dbReference type="ARBA" id="ARBA00023027"/>
    </source>
</evidence>
<gene>
    <name evidence="11 13" type="primary">nadD</name>
    <name evidence="13" type="ORF">EAH82_03930</name>
</gene>
<evidence type="ECO:0000313" key="13">
    <source>
        <dbReference type="EMBL" id="TPG30626.1"/>
    </source>
</evidence>
<proteinExistence type="inferred from homology"/>
<dbReference type="GO" id="GO:0005524">
    <property type="term" value="F:ATP binding"/>
    <property type="evidence" value="ECO:0007669"/>
    <property type="project" value="UniProtKB-KW"/>
</dbReference>
<dbReference type="EC" id="2.7.7.18" evidence="11"/>
<dbReference type="UniPathway" id="UPA00253">
    <property type="reaction ID" value="UER00332"/>
</dbReference>
<keyword evidence="8 11" id="KW-0067">ATP-binding</keyword>
<comment type="caution">
    <text evidence="13">The sequence shown here is derived from an EMBL/GenBank/DDBJ whole genome shotgun (WGS) entry which is preliminary data.</text>
</comment>
<dbReference type="PANTHER" id="PTHR39321">
    <property type="entry name" value="NICOTINATE-NUCLEOTIDE ADENYLYLTRANSFERASE-RELATED"/>
    <property type="match status" value="1"/>
</dbReference>
<evidence type="ECO:0000313" key="14">
    <source>
        <dbReference type="Proteomes" id="UP000319212"/>
    </source>
</evidence>
<evidence type="ECO:0000256" key="11">
    <source>
        <dbReference type="HAMAP-Rule" id="MF_00244"/>
    </source>
</evidence>
<dbReference type="Pfam" id="PF01467">
    <property type="entry name" value="CTP_transf_like"/>
    <property type="match status" value="1"/>
</dbReference>
<evidence type="ECO:0000256" key="6">
    <source>
        <dbReference type="ARBA" id="ARBA00022695"/>
    </source>
</evidence>
<evidence type="ECO:0000256" key="8">
    <source>
        <dbReference type="ARBA" id="ARBA00022840"/>
    </source>
</evidence>
<keyword evidence="7 11" id="KW-0547">Nucleotide-binding</keyword>
<dbReference type="EMBL" id="RCZI01000001">
    <property type="protein sequence ID" value="TPG30626.1"/>
    <property type="molecule type" value="Genomic_DNA"/>
</dbReference>
<dbReference type="Gene3D" id="3.40.50.620">
    <property type="entry name" value="HUPs"/>
    <property type="match status" value="1"/>
</dbReference>
<dbReference type="CDD" id="cd02165">
    <property type="entry name" value="NMNAT"/>
    <property type="match status" value="1"/>
</dbReference>
<comment type="catalytic activity">
    <reaction evidence="10 11">
        <text>nicotinate beta-D-ribonucleotide + ATP + H(+) = deamido-NAD(+) + diphosphate</text>
        <dbReference type="Rhea" id="RHEA:22860"/>
        <dbReference type="ChEBI" id="CHEBI:15378"/>
        <dbReference type="ChEBI" id="CHEBI:30616"/>
        <dbReference type="ChEBI" id="CHEBI:33019"/>
        <dbReference type="ChEBI" id="CHEBI:57502"/>
        <dbReference type="ChEBI" id="CHEBI:58437"/>
        <dbReference type="EC" id="2.7.7.18"/>
    </reaction>
</comment>
<dbReference type="InterPro" id="IPR014729">
    <property type="entry name" value="Rossmann-like_a/b/a_fold"/>
</dbReference>
<evidence type="ECO:0000256" key="4">
    <source>
        <dbReference type="ARBA" id="ARBA00022642"/>
    </source>
</evidence>
<dbReference type="AlphaFoldDB" id="A0A502E236"/>
<dbReference type="NCBIfam" id="TIGR00482">
    <property type="entry name" value="nicotinate (nicotinamide) nucleotide adenylyltransferase"/>
    <property type="match status" value="1"/>
</dbReference>
<dbReference type="InterPro" id="IPR004821">
    <property type="entry name" value="Cyt_trans-like"/>
</dbReference>
<reference evidence="13 14" key="1">
    <citation type="journal article" date="2019" name="Environ. Microbiol.">
        <title>Species interactions and distinct microbial communities in high Arctic permafrost affected cryosols are associated with the CH4 and CO2 gas fluxes.</title>
        <authorList>
            <person name="Altshuler I."/>
            <person name="Hamel J."/>
            <person name="Turney S."/>
            <person name="Magnuson E."/>
            <person name="Levesque R."/>
            <person name="Greer C."/>
            <person name="Whyte L.G."/>
        </authorList>
    </citation>
    <scope>NUCLEOTIDE SEQUENCE [LARGE SCALE GENOMIC DNA]</scope>
    <source>
        <strain evidence="13 14">S06.C</strain>
    </source>
</reference>
<dbReference type="HAMAP" id="MF_00244">
    <property type="entry name" value="NaMN_adenylyltr"/>
    <property type="match status" value="1"/>
</dbReference>
<comment type="pathway">
    <text evidence="2 11">Cofactor biosynthesis; NAD(+) biosynthesis; deamido-NAD(+) from nicotinate D-ribonucleotide: step 1/1.</text>
</comment>
<comment type="function">
    <text evidence="1 11">Catalyzes the reversible adenylation of nicotinate mononucleotide (NaMN) to nicotinic acid adenine dinucleotide (NaAD).</text>
</comment>
<dbReference type="RefSeq" id="WP_140838753.1">
    <property type="nucleotide sequence ID" value="NZ_RCZI01000001.1"/>
</dbReference>
<dbReference type="GO" id="GO:0009435">
    <property type="term" value="P:NAD+ biosynthetic process"/>
    <property type="evidence" value="ECO:0007669"/>
    <property type="project" value="UniProtKB-UniRule"/>
</dbReference>
<feature type="domain" description="Cytidyltransferase-like" evidence="12">
    <location>
        <begin position="10"/>
        <end position="180"/>
    </location>
</feature>
<dbReference type="PANTHER" id="PTHR39321:SF3">
    <property type="entry name" value="PHOSPHOPANTETHEINE ADENYLYLTRANSFERASE"/>
    <property type="match status" value="1"/>
</dbReference>
<keyword evidence="6 11" id="KW-0548">Nucleotidyltransferase</keyword>
<keyword evidence="9 11" id="KW-0520">NAD</keyword>
<accession>A0A502E236</accession>
<evidence type="ECO:0000256" key="2">
    <source>
        <dbReference type="ARBA" id="ARBA00005019"/>
    </source>
</evidence>
<keyword evidence="5 11" id="KW-0808">Transferase</keyword>
<evidence type="ECO:0000256" key="3">
    <source>
        <dbReference type="ARBA" id="ARBA00009014"/>
    </source>
</evidence>
<evidence type="ECO:0000256" key="7">
    <source>
        <dbReference type="ARBA" id="ARBA00022741"/>
    </source>
</evidence>
<keyword evidence="4 11" id="KW-0662">Pyridine nucleotide biosynthesis</keyword>
<organism evidence="13 14">
    <name type="scientific">Variovorax guangxiensis</name>
    <dbReference type="NCBI Taxonomy" id="1775474"/>
    <lineage>
        <taxon>Bacteria</taxon>
        <taxon>Pseudomonadati</taxon>
        <taxon>Pseudomonadota</taxon>
        <taxon>Betaproteobacteria</taxon>
        <taxon>Burkholderiales</taxon>
        <taxon>Comamonadaceae</taxon>
        <taxon>Variovorax</taxon>
    </lineage>
</organism>
<dbReference type="GO" id="GO:0004515">
    <property type="term" value="F:nicotinate-nucleotide adenylyltransferase activity"/>
    <property type="evidence" value="ECO:0007669"/>
    <property type="project" value="UniProtKB-UniRule"/>
</dbReference>
<dbReference type="Proteomes" id="UP000319212">
    <property type="component" value="Unassembled WGS sequence"/>
</dbReference>
<comment type="similarity">
    <text evidence="3 11">Belongs to the NadD family.</text>
</comment>
<name>A0A502E236_9BURK</name>
<dbReference type="NCBIfam" id="TIGR00125">
    <property type="entry name" value="cyt_tran_rel"/>
    <property type="match status" value="1"/>
</dbReference>
<sequence>MALTAMRIGVFGGAFDPPHNTHLRLAAAALAQLDLAELRIFPTGDAWHKDRTLSPAADRLAMARLAFGGLPRVVVDDREMRRAGPTYTLDTLRELQREFPTAQPVLIMGSDQAAALPRWQGWQEILGIAIVSIAERLESAGSDGSATRFDPRTLPGLPTGARFESLALPPADTSATDIRARAARGEDIASLVPLAVARYIDQHHLYVPA</sequence>
<dbReference type="SUPFAM" id="SSF52374">
    <property type="entry name" value="Nucleotidylyl transferase"/>
    <property type="match status" value="1"/>
</dbReference>
<evidence type="ECO:0000259" key="12">
    <source>
        <dbReference type="Pfam" id="PF01467"/>
    </source>
</evidence>
<evidence type="ECO:0000256" key="5">
    <source>
        <dbReference type="ARBA" id="ARBA00022679"/>
    </source>
</evidence>
<protein>
    <recommendedName>
        <fullName evidence="11">Probable nicotinate-nucleotide adenylyltransferase</fullName>
        <ecNumber evidence="11">2.7.7.18</ecNumber>
    </recommendedName>
    <alternativeName>
        <fullName evidence="11">Deamido-NAD(+) diphosphorylase</fullName>
    </alternativeName>
    <alternativeName>
        <fullName evidence="11">Deamido-NAD(+) pyrophosphorylase</fullName>
    </alternativeName>
    <alternativeName>
        <fullName evidence="11">Nicotinate mononucleotide adenylyltransferase</fullName>
        <shortName evidence="11">NaMN adenylyltransferase</shortName>
    </alternativeName>
</protein>
<evidence type="ECO:0000256" key="1">
    <source>
        <dbReference type="ARBA" id="ARBA00002324"/>
    </source>
</evidence>
<dbReference type="InterPro" id="IPR005248">
    <property type="entry name" value="NadD/NMNAT"/>
</dbReference>